<keyword evidence="3" id="KW-1185">Reference proteome</keyword>
<dbReference type="EMBL" id="BAAAUV010000030">
    <property type="protein sequence ID" value="GAA3236542.1"/>
    <property type="molecule type" value="Genomic_DNA"/>
</dbReference>
<protein>
    <submittedName>
        <fullName evidence="2">Uncharacterized protein</fullName>
    </submittedName>
</protein>
<comment type="caution">
    <text evidence="2">The sequence shown here is derived from an EMBL/GenBank/DDBJ whole genome shotgun (WGS) entry which is preliminary data.</text>
</comment>
<evidence type="ECO:0000313" key="2">
    <source>
        <dbReference type="EMBL" id="GAA3236542.1"/>
    </source>
</evidence>
<feature type="region of interest" description="Disordered" evidence="1">
    <location>
        <begin position="64"/>
        <end position="87"/>
    </location>
</feature>
<organism evidence="2 3">
    <name type="scientific">Actinocorallia longicatena</name>
    <dbReference type="NCBI Taxonomy" id="111803"/>
    <lineage>
        <taxon>Bacteria</taxon>
        <taxon>Bacillati</taxon>
        <taxon>Actinomycetota</taxon>
        <taxon>Actinomycetes</taxon>
        <taxon>Streptosporangiales</taxon>
        <taxon>Thermomonosporaceae</taxon>
        <taxon>Actinocorallia</taxon>
    </lineage>
</organism>
<reference evidence="3" key="1">
    <citation type="journal article" date="2019" name="Int. J. Syst. Evol. Microbiol.">
        <title>The Global Catalogue of Microorganisms (GCM) 10K type strain sequencing project: providing services to taxonomists for standard genome sequencing and annotation.</title>
        <authorList>
            <consortium name="The Broad Institute Genomics Platform"/>
            <consortium name="The Broad Institute Genome Sequencing Center for Infectious Disease"/>
            <person name="Wu L."/>
            <person name="Ma J."/>
        </authorList>
    </citation>
    <scope>NUCLEOTIDE SEQUENCE [LARGE SCALE GENOMIC DNA]</scope>
    <source>
        <strain evidence="3">JCM 9377</strain>
    </source>
</reference>
<feature type="region of interest" description="Disordered" evidence="1">
    <location>
        <begin position="1"/>
        <end position="26"/>
    </location>
</feature>
<dbReference type="Proteomes" id="UP001501237">
    <property type="component" value="Unassembled WGS sequence"/>
</dbReference>
<proteinExistence type="predicted"/>
<accession>A0ABP6QJW3</accession>
<evidence type="ECO:0000256" key="1">
    <source>
        <dbReference type="SAM" id="MobiDB-lite"/>
    </source>
</evidence>
<gene>
    <name evidence="2" type="ORF">GCM10010468_70860</name>
</gene>
<sequence>MRYIRSPAPYGQATNRSPVSPGRPAYPRATWTPATYSAPATPAGTGCNASSSTYSRVLAIGRPNGTVPGRSTSTAPEATITVVSVGP</sequence>
<evidence type="ECO:0000313" key="3">
    <source>
        <dbReference type="Proteomes" id="UP001501237"/>
    </source>
</evidence>
<name>A0ABP6QJW3_9ACTN</name>